<evidence type="ECO:0000256" key="2">
    <source>
        <dbReference type="ARBA" id="ARBA00012438"/>
    </source>
</evidence>
<dbReference type="InterPro" id="IPR003661">
    <property type="entry name" value="HisK_dim/P_dom"/>
</dbReference>
<accession>A0ABU6K6A3</accession>
<feature type="transmembrane region" description="Helical" evidence="4">
    <location>
        <begin position="232"/>
        <end position="250"/>
    </location>
</feature>
<dbReference type="InterPro" id="IPR005467">
    <property type="entry name" value="His_kinase_dom"/>
</dbReference>
<dbReference type="EC" id="2.7.13.3" evidence="2"/>
<name>A0ABU6K6A3_9RHOO</name>
<dbReference type="InterPro" id="IPR036890">
    <property type="entry name" value="HATPase_C_sf"/>
</dbReference>
<proteinExistence type="predicted"/>
<reference evidence="6 7" key="1">
    <citation type="submission" date="2024-01" db="EMBL/GenBank/DDBJ databases">
        <title>Uliginosibacterium soil sp. nov.</title>
        <authorList>
            <person name="Lv Y."/>
        </authorList>
    </citation>
    <scope>NUCLEOTIDE SEQUENCE [LARGE SCALE GENOMIC DNA]</scope>
    <source>
        <strain evidence="6 7">H3</strain>
    </source>
</reference>
<dbReference type="RefSeq" id="WP_327600096.1">
    <property type="nucleotide sequence ID" value="NZ_JAYXHS010000003.1"/>
</dbReference>
<keyword evidence="6" id="KW-0418">Kinase</keyword>
<dbReference type="PANTHER" id="PTHR43065:SF42">
    <property type="entry name" value="TWO-COMPONENT SENSOR PPRA"/>
    <property type="match status" value="1"/>
</dbReference>
<feature type="transmembrane region" description="Helical" evidence="4">
    <location>
        <begin position="262"/>
        <end position="282"/>
    </location>
</feature>
<protein>
    <recommendedName>
        <fullName evidence="2">histidine kinase</fullName>
        <ecNumber evidence="2">2.7.13.3</ecNumber>
    </recommendedName>
</protein>
<keyword evidence="4" id="KW-0472">Membrane</keyword>
<dbReference type="InterPro" id="IPR014265">
    <property type="entry name" value="XrtA/PrsK"/>
</dbReference>
<keyword evidence="6" id="KW-0808">Transferase</keyword>
<dbReference type="NCBIfam" id="TIGR02916">
    <property type="entry name" value="PEP_his_kin"/>
    <property type="match status" value="1"/>
</dbReference>
<sequence>MESSLNEVRMWSSGIAAVVFGCLSIYLRLGWRGGMLGGRLMVAMLVSCAWAALDALAPQGLLWAWLSLVLEVLRPAMWSFFLLGLLSVATRTEAGEGSSSWVQQAAQAVFAGALMMSVAAVLVAGLGRWVFYAQLLMVVWLLVLVEQVYRNFPGGSRWGIKPIILGLGCVLSFDFYLFAEAALLGHVDNDVLAVRGFVQALVAPLAAMSAVRSRDWTFRITVSRQLVFHSTALAGSGLYLLLIAAAGYYIRWFGGSWGRALQTAMIAGGVFLLVFAAFSGSFRARVRVWLNKNLFAYRYDYREAWLRFTKALSGVSAGGQAGLTLEQSVIWALAELVESPGGVLWLRDVDDVYRPRAKLNCPLNEGEEPADAPLASFMRTHGWIVNLEEWRSRPSLYQGLAVPPWLSAASDAWLLVPLISGEEMVAFAVLATARAPIEVNWEVLDLLKTAGRQAASYLGRAQATAALLEAQKFDSFNRMSAFVVHDLKNLVAQLSLMLKNATRHKDNPEFQADMLLTVENVAERMRGLMTQLQNKEPIEHKRWIDVGDLCAAVLAERRASGPAVSLDAEPELGVFGQVERLQRIIGHVVQNATEATPEHGKVSIAVRRAGRDVMVEVRDTGCGMTSEFVRERLFRPFQTTKQNGMGIGAFEVQQYVRELGGRVEVESEPNVGTRFALIFPSSERNETSVA</sequence>
<dbReference type="EMBL" id="JAYXHS010000003">
    <property type="protein sequence ID" value="MEC5387119.1"/>
    <property type="molecule type" value="Genomic_DNA"/>
</dbReference>
<gene>
    <name evidence="6" type="primary">prsK</name>
    <name evidence="6" type="ORF">VVD49_15425</name>
</gene>
<keyword evidence="4" id="KW-1133">Transmembrane helix</keyword>
<feature type="transmembrane region" description="Helical" evidence="4">
    <location>
        <begin position="72"/>
        <end position="89"/>
    </location>
</feature>
<dbReference type="GO" id="GO:0004673">
    <property type="term" value="F:protein histidine kinase activity"/>
    <property type="evidence" value="ECO:0007669"/>
    <property type="project" value="UniProtKB-EC"/>
</dbReference>
<dbReference type="PANTHER" id="PTHR43065">
    <property type="entry name" value="SENSOR HISTIDINE KINASE"/>
    <property type="match status" value="1"/>
</dbReference>
<keyword evidence="7" id="KW-1185">Reference proteome</keyword>
<dbReference type="InterPro" id="IPR029016">
    <property type="entry name" value="GAF-like_dom_sf"/>
</dbReference>
<comment type="catalytic activity">
    <reaction evidence="1">
        <text>ATP + protein L-histidine = ADP + protein N-phospho-L-histidine.</text>
        <dbReference type="EC" id="2.7.13.3"/>
    </reaction>
</comment>
<feature type="transmembrane region" description="Helical" evidence="4">
    <location>
        <begin position="191"/>
        <end position="211"/>
    </location>
</feature>
<dbReference type="SUPFAM" id="SSF55781">
    <property type="entry name" value="GAF domain-like"/>
    <property type="match status" value="1"/>
</dbReference>
<dbReference type="CDD" id="cd00082">
    <property type="entry name" value="HisKA"/>
    <property type="match status" value="1"/>
</dbReference>
<dbReference type="InterPro" id="IPR003594">
    <property type="entry name" value="HATPase_dom"/>
</dbReference>
<evidence type="ECO:0000313" key="7">
    <source>
        <dbReference type="Proteomes" id="UP001331561"/>
    </source>
</evidence>
<dbReference type="PROSITE" id="PS50109">
    <property type="entry name" value="HIS_KIN"/>
    <property type="match status" value="1"/>
</dbReference>
<feature type="transmembrane region" description="Helical" evidence="4">
    <location>
        <begin position="158"/>
        <end position="179"/>
    </location>
</feature>
<evidence type="ECO:0000313" key="6">
    <source>
        <dbReference type="EMBL" id="MEC5387119.1"/>
    </source>
</evidence>
<dbReference type="Pfam" id="PF02518">
    <property type="entry name" value="HATPase_c"/>
    <property type="match status" value="1"/>
</dbReference>
<dbReference type="SUPFAM" id="SSF55874">
    <property type="entry name" value="ATPase domain of HSP90 chaperone/DNA topoisomerase II/histidine kinase"/>
    <property type="match status" value="1"/>
</dbReference>
<evidence type="ECO:0000256" key="1">
    <source>
        <dbReference type="ARBA" id="ARBA00000085"/>
    </source>
</evidence>
<dbReference type="Gene3D" id="3.30.450.40">
    <property type="match status" value="1"/>
</dbReference>
<dbReference type="InterPro" id="IPR004358">
    <property type="entry name" value="Sig_transdc_His_kin-like_C"/>
</dbReference>
<comment type="caution">
    <text evidence="6">The sequence shown here is derived from an EMBL/GenBank/DDBJ whole genome shotgun (WGS) entry which is preliminary data.</text>
</comment>
<keyword evidence="3" id="KW-0597">Phosphoprotein</keyword>
<feature type="transmembrane region" description="Helical" evidence="4">
    <location>
        <begin position="129"/>
        <end position="146"/>
    </location>
</feature>
<dbReference type="SMART" id="SM00387">
    <property type="entry name" value="HATPase_c"/>
    <property type="match status" value="1"/>
</dbReference>
<dbReference type="Proteomes" id="UP001331561">
    <property type="component" value="Unassembled WGS sequence"/>
</dbReference>
<organism evidence="6 7">
    <name type="scientific">Uliginosibacterium silvisoli</name>
    <dbReference type="NCBI Taxonomy" id="3114758"/>
    <lineage>
        <taxon>Bacteria</taxon>
        <taxon>Pseudomonadati</taxon>
        <taxon>Pseudomonadota</taxon>
        <taxon>Betaproteobacteria</taxon>
        <taxon>Rhodocyclales</taxon>
        <taxon>Zoogloeaceae</taxon>
        <taxon>Uliginosibacterium</taxon>
    </lineage>
</organism>
<feature type="domain" description="Histidine kinase" evidence="5">
    <location>
        <begin position="482"/>
        <end position="683"/>
    </location>
</feature>
<evidence type="ECO:0000256" key="3">
    <source>
        <dbReference type="ARBA" id="ARBA00022553"/>
    </source>
</evidence>
<feature type="transmembrane region" description="Helical" evidence="4">
    <location>
        <begin position="12"/>
        <end position="29"/>
    </location>
</feature>
<evidence type="ECO:0000256" key="4">
    <source>
        <dbReference type="SAM" id="Phobius"/>
    </source>
</evidence>
<dbReference type="PRINTS" id="PR00344">
    <property type="entry name" value="BCTRLSENSOR"/>
</dbReference>
<feature type="transmembrane region" description="Helical" evidence="4">
    <location>
        <begin position="41"/>
        <end position="66"/>
    </location>
</feature>
<feature type="transmembrane region" description="Helical" evidence="4">
    <location>
        <begin position="101"/>
        <end position="123"/>
    </location>
</feature>
<keyword evidence="4" id="KW-0812">Transmembrane</keyword>
<dbReference type="Gene3D" id="3.30.565.10">
    <property type="entry name" value="Histidine kinase-like ATPase, C-terminal domain"/>
    <property type="match status" value="1"/>
</dbReference>
<evidence type="ECO:0000259" key="5">
    <source>
        <dbReference type="PROSITE" id="PS50109"/>
    </source>
</evidence>